<keyword evidence="5" id="KW-0175">Coiled coil</keyword>
<feature type="coiled-coil region" evidence="5">
    <location>
        <begin position="941"/>
        <end position="989"/>
    </location>
</feature>
<dbReference type="NCBIfam" id="NF038317">
    <property type="entry name" value="DISARM_DrmD"/>
    <property type="match status" value="1"/>
</dbReference>
<dbReference type="InterPro" id="IPR038718">
    <property type="entry name" value="SNF2-like_sf"/>
</dbReference>
<dbReference type="CDD" id="cd18793">
    <property type="entry name" value="SF2_C_SNF"/>
    <property type="match status" value="1"/>
</dbReference>
<name>A0A9E4NN32_9GAMM</name>
<evidence type="ECO:0000256" key="3">
    <source>
        <dbReference type="ARBA" id="ARBA00022806"/>
    </source>
</evidence>
<dbReference type="SMART" id="SM00487">
    <property type="entry name" value="DEXDc"/>
    <property type="match status" value="1"/>
</dbReference>
<proteinExistence type="predicted"/>
<dbReference type="GO" id="GO:0016787">
    <property type="term" value="F:hydrolase activity"/>
    <property type="evidence" value="ECO:0007669"/>
    <property type="project" value="UniProtKB-KW"/>
</dbReference>
<accession>A0A9E4NN32</accession>
<dbReference type="Pfam" id="PF00271">
    <property type="entry name" value="Helicase_C"/>
    <property type="match status" value="1"/>
</dbReference>
<evidence type="ECO:0000256" key="2">
    <source>
        <dbReference type="ARBA" id="ARBA00022801"/>
    </source>
</evidence>
<sequence>MPQIGTSPEQGQIVKLRHKIWAVTAVNKTSVHAGSAIHRVALECLSDDALGDDIQVIWEREITPQLIDSTSLPEITAYDEPELFDAFIRSLQWGASSLAVGDMLQAPFRGGVQMEEYQLAPVIRATNMPRVRLLLADDVGLGKTIEAGLVTQELIHSHRASRALVICPAHLKLKWVDEMAEKFGLEFKIIDRDSVLKMRKEYGPSINPWASFPRLITSIDYLKTEHPRRLFDEYTRRRREESPNNRPWDLLILDEAHNAAPSGKKQYIRDSERTSLLRSISEQFEHKMFLTATPHNGYRESFTGLLEILDNLRFSRGTDLDKAQLSAVTVRRLKQDISNPDGSPRFPKRVILPRDEASDPQLYVKLNDDEQRLFDLLKAYTESRLSSVDKRSERPLQFILTLLKKRALSSPLGLRESLIVHTQNTGVKDELGIGESLFNSLEQKDSEDWSDDEEKEDNLEAATSTASKLISELTGEEKRFLQEMYEIVDKQVSHFSIQEDSKAAALVSWINNNLRADNEWNGERVIIFTEYKHTLNYLERVLEKHGYLDATRTIVGGMKDGDRQRINDEFQAPNSETNVRILLATDAASEGADFQKYCRNLIHYEIPWNPIRLEQRNGRVDRHGQKANEVRIHHFVYNNQEDSEFLKHIVDKVETIRNDIGSVGALIAENVRRKALGQSVNLAAIDDDARRKMAQEEMTIEARENEGVAQMVEALSKARSALDISDSKQLQLLDQALRLEGCSDAIKHLGDDEFLLFQVPIAWTECKTYLSTDYLQKRLSFNRTKARDDDAIGIVHLDHPLMRRAISTFRIQMWGTQSSRQHLNRVTITESDTVSSPAIIAWGRLVLLGPEHNRLHEGLVRCKLVVRDYDLVEQEISRPENVTPFTGDITNVQKLVHPQLGAVTEKLATTADAQANKLIDTLKERGELARKHAQSLATERITAIRNAIKEWQKRSADLQMQFAFDDEEQEQREHDLLALQLRLEQLQQERETEPKRQRNLYKVTDQRMYPVALEVILPKEGN</sequence>
<dbReference type="AlphaFoldDB" id="A0A9E4NN32"/>
<evidence type="ECO:0000256" key="4">
    <source>
        <dbReference type="ARBA" id="ARBA00022840"/>
    </source>
</evidence>
<dbReference type="CDD" id="cd18011">
    <property type="entry name" value="DEXDc_RapA"/>
    <property type="match status" value="1"/>
</dbReference>
<dbReference type="InterPro" id="IPR057342">
    <property type="entry name" value="DEXDc_RapA"/>
</dbReference>
<keyword evidence="3 8" id="KW-0347">Helicase</keyword>
<dbReference type="Pfam" id="PF00176">
    <property type="entry name" value="SNF2-rel_dom"/>
    <property type="match status" value="1"/>
</dbReference>
<dbReference type="PROSITE" id="PS51194">
    <property type="entry name" value="HELICASE_CTER"/>
    <property type="match status" value="1"/>
</dbReference>
<organism evidence="8 9">
    <name type="scientific">Candidatus Thiodiazotropha taylori</name>
    <dbReference type="NCBI Taxonomy" id="2792791"/>
    <lineage>
        <taxon>Bacteria</taxon>
        <taxon>Pseudomonadati</taxon>
        <taxon>Pseudomonadota</taxon>
        <taxon>Gammaproteobacteria</taxon>
        <taxon>Chromatiales</taxon>
        <taxon>Sedimenticolaceae</taxon>
        <taxon>Candidatus Thiodiazotropha</taxon>
    </lineage>
</organism>
<dbReference type="Gene3D" id="3.40.50.300">
    <property type="entry name" value="P-loop containing nucleotide triphosphate hydrolases"/>
    <property type="match status" value="1"/>
</dbReference>
<keyword evidence="1" id="KW-0547">Nucleotide-binding</keyword>
<feature type="domain" description="Helicase ATP-binding" evidence="6">
    <location>
        <begin position="124"/>
        <end position="312"/>
    </location>
</feature>
<dbReference type="PANTHER" id="PTHR45766:SF6">
    <property type="entry name" value="SWI_SNF-RELATED MATRIX-ASSOCIATED ACTIN-DEPENDENT REGULATOR OF CHROMATIN SUBFAMILY A-LIKE PROTEIN 1"/>
    <property type="match status" value="1"/>
</dbReference>
<dbReference type="GO" id="GO:0005524">
    <property type="term" value="F:ATP binding"/>
    <property type="evidence" value="ECO:0007669"/>
    <property type="project" value="UniProtKB-KW"/>
</dbReference>
<dbReference type="Gene3D" id="3.40.50.10810">
    <property type="entry name" value="Tandem AAA-ATPase domain"/>
    <property type="match status" value="1"/>
</dbReference>
<evidence type="ECO:0000259" key="7">
    <source>
        <dbReference type="PROSITE" id="PS51194"/>
    </source>
</evidence>
<gene>
    <name evidence="8" type="primary">drmD</name>
    <name evidence="8" type="ORF">JAY77_19235</name>
</gene>
<dbReference type="Proteomes" id="UP000886674">
    <property type="component" value="Unassembled WGS sequence"/>
</dbReference>
<evidence type="ECO:0000313" key="8">
    <source>
        <dbReference type="EMBL" id="MCG7980268.1"/>
    </source>
</evidence>
<dbReference type="InterPro" id="IPR000330">
    <property type="entry name" value="SNF2_N"/>
</dbReference>
<dbReference type="PROSITE" id="PS51192">
    <property type="entry name" value="HELICASE_ATP_BIND_1"/>
    <property type="match status" value="1"/>
</dbReference>
<dbReference type="InterPro" id="IPR014001">
    <property type="entry name" value="Helicase_ATP-bd"/>
</dbReference>
<evidence type="ECO:0000259" key="6">
    <source>
        <dbReference type="PROSITE" id="PS51192"/>
    </source>
</evidence>
<evidence type="ECO:0000256" key="5">
    <source>
        <dbReference type="SAM" id="Coils"/>
    </source>
</evidence>
<evidence type="ECO:0000256" key="1">
    <source>
        <dbReference type="ARBA" id="ARBA00022741"/>
    </source>
</evidence>
<comment type="caution">
    <text evidence="8">The sequence shown here is derived from an EMBL/GenBank/DDBJ whole genome shotgun (WGS) entry which is preliminary data.</text>
</comment>
<dbReference type="InterPro" id="IPR001650">
    <property type="entry name" value="Helicase_C-like"/>
</dbReference>
<keyword evidence="2" id="KW-0378">Hydrolase</keyword>
<dbReference type="SUPFAM" id="SSF52540">
    <property type="entry name" value="P-loop containing nucleoside triphosphate hydrolases"/>
    <property type="match status" value="2"/>
</dbReference>
<dbReference type="InterPro" id="IPR027417">
    <property type="entry name" value="P-loop_NTPase"/>
</dbReference>
<dbReference type="GO" id="GO:0004386">
    <property type="term" value="F:helicase activity"/>
    <property type="evidence" value="ECO:0007669"/>
    <property type="project" value="UniProtKB-KW"/>
</dbReference>
<dbReference type="SMART" id="SM00490">
    <property type="entry name" value="HELICc"/>
    <property type="match status" value="1"/>
</dbReference>
<evidence type="ECO:0000313" key="9">
    <source>
        <dbReference type="Proteomes" id="UP000886674"/>
    </source>
</evidence>
<dbReference type="PANTHER" id="PTHR45766">
    <property type="entry name" value="DNA ANNEALING HELICASE AND ENDONUCLEASE ZRANB3 FAMILY MEMBER"/>
    <property type="match status" value="1"/>
</dbReference>
<feature type="domain" description="Helicase C-terminal" evidence="7">
    <location>
        <begin position="513"/>
        <end position="675"/>
    </location>
</feature>
<protein>
    <submittedName>
        <fullName evidence="8">DISARM system SNF2-like helicase DrmD</fullName>
    </submittedName>
</protein>
<dbReference type="InterPro" id="IPR049730">
    <property type="entry name" value="SNF2/RAD54-like_C"/>
</dbReference>
<dbReference type="EMBL" id="JAEPCR010000119">
    <property type="protein sequence ID" value="MCG7980268.1"/>
    <property type="molecule type" value="Genomic_DNA"/>
</dbReference>
<reference evidence="8" key="1">
    <citation type="journal article" date="2021" name="Proc. Natl. Acad. Sci. U.S.A.">
        <title>Global biogeography of chemosynthetic symbionts reveals both localized and globally distributed symbiont groups. .</title>
        <authorList>
            <person name="Osvatic J.T."/>
            <person name="Wilkins L.G.E."/>
            <person name="Leibrecht L."/>
            <person name="Leray M."/>
            <person name="Zauner S."/>
            <person name="Polzin J."/>
            <person name="Camacho Y."/>
            <person name="Gros O."/>
            <person name="van Gils J.A."/>
            <person name="Eisen J.A."/>
            <person name="Petersen J.M."/>
            <person name="Yuen B."/>
        </authorList>
    </citation>
    <scope>NUCLEOTIDE SEQUENCE</scope>
    <source>
        <strain evidence="8">MAGclacostrist055</strain>
    </source>
</reference>
<keyword evidence="4" id="KW-0067">ATP-binding</keyword>